<evidence type="ECO:0000313" key="8">
    <source>
        <dbReference type="Proteomes" id="UP000832011"/>
    </source>
</evidence>
<keyword evidence="3 5" id="KW-1133">Transmembrane helix</keyword>
<dbReference type="Proteomes" id="UP000832011">
    <property type="component" value="Chromosome"/>
</dbReference>
<evidence type="ECO:0000256" key="5">
    <source>
        <dbReference type="SAM" id="Phobius"/>
    </source>
</evidence>
<sequence length="451" mass="48077">MMRTVDATEVINRDKLSPLQWLVFVLGFLVFFCDGLDTGIIGFIAPALLDAWKITKPELAPVLSAALIGMSIGAILSGPLSDKFGRKGVIVLTCCLFSIFTILCGFASSVTELSIFRFVTGVGLGAAMPNISTIVSEYMPARRKAFLTGLAGCGFMLGISCGGLMTAYMLEGMGWAKVIIIGGLIPLALVVVLVLKMPESTQYLIKHGKSEQAKRILEKVQGAPFAAGTELVLPKSEAQGNDNPVSLVLGKYLFGSSMMWLCCFMSLLVFYLLTSWMPTILKTAGFSTQQFSFIAAIFPFGGVFGATLMGWYMDKLNPTTVIKYSYLAAVALFVVAGLVSNSIVLLGIVIFLIGALLAGAQSSLLPLAALLYPSVCRAVGVSWMHGIGRIGAILGAFFGSLIFKFNLDLSAIFFVLAIPTLISCLALWLKGRNEGTDQPATATVTDSVQAQ</sequence>
<feature type="transmembrane region" description="Helical" evidence="5">
    <location>
        <begin position="324"/>
        <end position="343"/>
    </location>
</feature>
<feature type="transmembrane region" description="Helical" evidence="5">
    <location>
        <begin position="89"/>
        <end position="109"/>
    </location>
</feature>
<dbReference type="InterPro" id="IPR005829">
    <property type="entry name" value="Sugar_transporter_CS"/>
</dbReference>
<feature type="transmembrane region" description="Helical" evidence="5">
    <location>
        <begin position="147"/>
        <end position="169"/>
    </location>
</feature>
<keyword evidence="2 5" id="KW-0812">Transmembrane</keyword>
<feature type="domain" description="Major facilitator superfamily (MFS) profile" evidence="6">
    <location>
        <begin position="23"/>
        <end position="435"/>
    </location>
</feature>
<feature type="transmembrane region" description="Helical" evidence="5">
    <location>
        <begin position="383"/>
        <end position="403"/>
    </location>
</feature>
<dbReference type="InterPro" id="IPR011701">
    <property type="entry name" value="MFS"/>
</dbReference>
<dbReference type="Pfam" id="PF07690">
    <property type="entry name" value="MFS_1"/>
    <property type="match status" value="1"/>
</dbReference>
<feature type="transmembrane region" description="Helical" evidence="5">
    <location>
        <begin position="252"/>
        <end position="273"/>
    </location>
</feature>
<reference evidence="7 8" key="1">
    <citation type="journal article" date="2022" name="Res Sq">
        <title>Evolution of multicellular longitudinally dividing oral cavity symbionts (Neisseriaceae).</title>
        <authorList>
            <person name="Nyongesa S."/>
            <person name="Weber P."/>
            <person name="Bernet E."/>
            <person name="Pullido F."/>
            <person name="Nieckarz M."/>
            <person name="Delaby M."/>
            <person name="Nieves C."/>
            <person name="Viehboeck T."/>
            <person name="Krause N."/>
            <person name="Rivera-Millot A."/>
            <person name="Nakamura A."/>
            <person name="Vischer N."/>
            <person name="VanNieuwenhze M."/>
            <person name="Brun Y."/>
            <person name="Cava F."/>
            <person name="Bulgheresi S."/>
            <person name="Veyrier F."/>
        </authorList>
    </citation>
    <scope>NUCLEOTIDE SEQUENCE [LARGE SCALE GENOMIC DNA]</scope>
    <source>
        <strain evidence="7 8">SN4</strain>
    </source>
</reference>
<proteinExistence type="predicted"/>
<evidence type="ECO:0000256" key="4">
    <source>
        <dbReference type="ARBA" id="ARBA00023136"/>
    </source>
</evidence>
<evidence type="ECO:0000256" key="1">
    <source>
        <dbReference type="ARBA" id="ARBA00004141"/>
    </source>
</evidence>
<organism evidence="7 8">
    <name type="scientific">Vitreoscilla massiliensis</name>
    <dbReference type="NCBI Taxonomy" id="1689272"/>
    <lineage>
        <taxon>Bacteria</taxon>
        <taxon>Pseudomonadati</taxon>
        <taxon>Pseudomonadota</taxon>
        <taxon>Betaproteobacteria</taxon>
        <taxon>Neisseriales</taxon>
        <taxon>Neisseriaceae</taxon>
        <taxon>Vitreoscilla</taxon>
    </lineage>
</organism>
<dbReference type="RefSeq" id="WP_244796700.1">
    <property type="nucleotide sequence ID" value="NZ_CP091511.1"/>
</dbReference>
<dbReference type="PANTHER" id="PTHR23508:SF10">
    <property type="entry name" value="CARBOXYLIC ACID TRANSPORTER PROTEIN HOMOLOG"/>
    <property type="match status" value="1"/>
</dbReference>
<evidence type="ECO:0000256" key="3">
    <source>
        <dbReference type="ARBA" id="ARBA00022989"/>
    </source>
</evidence>
<feature type="transmembrane region" description="Helical" evidence="5">
    <location>
        <begin position="175"/>
        <end position="195"/>
    </location>
</feature>
<protein>
    <submittedName>
        <fullName evidence="7">MFS transporter</fullName>
    </submittedName>
</protein>
<dbReference type="EMBL" id="CP091511">
    <property type="protein sequence ID" value="UOO88717.1"/>
    <property type="molecule type" value="Genomic_DNA"/>
</dbReference>
<dbReference type="PROSITE" id="PS00217">
    <property type="entry name" value="SUGAR_TRANSPORT_2"/>
    <property type="match status" value="1"/>
</dbReference>
<feature type="transmembrane region" description="Helical" evidence="5">
    <location>
        <begin position="349"/>
        <end position="371"/>
    </location>
</feature>
<dbReference type="InterPro" id="IPR020846">
    <property type="entry name" value="MFS_dom"/>
</dbReference>
<evidence type="ECO:0000256" key="2">
    <source>
        <dbReference type="ARBA" id="ARBA00022692"/>
    </source>
</evidence>
<feature type="transmembrane region" description="Helical" evidence="5">
    <location>
        <begin position="21"/>
        <end position="47"/>
    </location>
</feature>
<feature type="transmembrane region" description="Helical" evidence="5">
    <location>
        <begin position="293"/>
        <end position="312"/>
    </location>
</feature>
<dbReference type="SUPFAM" id="SSF103473">
    <property type="entry name" value="MFS general substrate transporter"/>
    <property type="match status" value="1"/>
</dbReference>
<dbReference type="PROSITE" id="PS00216">
    <property type="entry name" value="SUGAR_TRANSPORT_1"/>
    <property type="match status" value="1"/>
</dbReference>
<evidence type="ECO:0000259" key="6">
    <source>
        <dbReference type="PROSITE" id="PS50850"/>
    </source>
</evidence>
<dbReference type="PROSITE" id="PS50850">
    <property type="entry name" value="MFS"/>
    <property type="match status" value="1"/>
</dbReference>
<name>A0ABY4DYV7_9NEIS</name>
<dbReference type="InterPro" id="IPR036259">
    <property type="entry name" value="MFS_trans_sf"/>
</dbReference>
<feature type="transmembrane region" description="Helical" evidence="5">
    <location>
        <begin position="409"/>
        <end position="429"/>
    </location>
</feature>
<gene>
    <name evidence="7" type="ORF">LVJ82_14800</name>
</gene>
<feature type="transmembrane region" description="Helical" evidence="5">
    <location>
        <begin position="59"/>
        <end position="77"/>
    </location>
</feature>
<dbReference type="CDD" id="cd17365">
    <property type="entry name" value="MFS_PcaK_like"/>
    <property type="match status" value="1"/>
</dbReference>
<keyword evidence="8" id="KW-1185">Reference proteome</keyword>
<comment type="subcellular location">
    <subcellularLocation>
        <location evidence="1">Membrane</location>
        <topology evidence="1">Multi-pass membrane protein</topology>
    </subcellularLocation>
</comment>
<dbReference type="Gene3D" id="1.20.1250.20">
    <property type="entry name" value="MFS general substrate transporter like domains"/>
    <property type="match status" value="2"/>
</dbReference>
<keyword evidence="4 5" id="KW-0472">Membrane</keyword>
<dbReference type="PANTHER" id="PTHR23508">
    <property type="entry name" value="CARBOXYLIC ACID TRANSPORTER PROTEIN HOMOLOG"/>
    <property type="match status" value="1"/>
</dbReference>
<evidence type="ECO:0000313" key="7">
    <source>
        <dbReference type="EMBL" id="UOO88717.1"/>
    </source>
</evidence>
<feature type="transmembrane region" description="Helical" evidence="5">
    <location>
        <begin position="115"/>
        <end position="135"/>
    </location>
</feature>
<accession>A0ABY4DYV7</accession>